<name>A0A0F5FDY5_9HYPH</name>
<dbReference type="EMBL" id="JZEX01000179">
    <property type="protein sequence ID" value="KKB07046.1"/>
    <property type="molecule type" value="Genomic_DNA"/>
</dbReference>
<feature type="transmembrane region" description="Helical" evidence="6">
    <location>
        <begin position="21"/>
        <end position="39"/>
    </location>
</feature>
<dbReference type="AlphaFoldDB" id="A0A0F5FDY5"/>
<dbReference type="InterPro" id="IPR003856">
    <property type="entry name" value="LPS_length_determ_N"/>
</dbReference>
<dbReference type="STRING" id="443610.VE25_19545"/>
<dbReference type="Proteomes" id="UP000033632">
    <property type="component" value="Unassembled WGS sequence"/>
</dbReference>
<evidence type="ECO:0000256" key="5">
    <source>
        <dbReference type="ARBA" id="ARBA00023136"/>
    </source>
</evidence>
<keyword evidence="5 6" id="KW-0472">Membrane</keyword>
<gene>
    <name evidence="8" type="ORF">VE25_19545</name>
</gene>
<evidence type="ECO:0000256" key="3">
    <source>
        <dbReference type="ARBA" id="ARBA00022692"/>
    </source>
</evidence>
<evidence type="ECO:0000259" key="7">
    <source>
        <dbReference type="Pfam" id="PF02706"/>
    </source>
</evidence>
<dbReference type="OrthoDB" id="230260at2"/>
<keyword evidence="9" id="KW-1185">Reference proteome</keyword>
<dbReference type="Pfam" id="PF02706">
    <property type="entry name" value="Wzz"/>
    <property type="match status" value="1"/>
</dbReference>
<protein>
    <recommendedName>
        <fullName evidence="7">Polysaccharide chain length determinant N-terminal domain-containing protein</fullName>
    </recommendedName>
</protein>
<dbReference type="PANTHER" id="PTHR32309:SF13">
    <property type="entry name" value="FERRIC ENTEROBACTIN TRANSPORT PROTEIN FEPE"/>
    <property type="match status" value="1"/>
</dbReference>
<evidence type="ECO:0000313" key="9">
    <source>
        <dbReference type="Proteomes" id="UP000033632"/>
    </source>
</evidence>
<keyword evidence="4 6" id="KW-1133">Transmembrane helix</keyword>
<evidence type="ECO:0000256" key="6">
    <source>
        <dbReference type="SAM" id="Phobius"/>
    </source>
</evidence>
<comment type="caution">
    <text evidence="8">The sequence shown here is derived from an EMBL/GenBank/DDBJ whole genome shotgun (WGS) entry which is preliminary data.</text>
</comment>
<comment type="subcellular location">
    <subcellularLocation>
        <location evidence="1">Cell membrane</location>
        <topology evidence="1">Multi-pass membrane protein</topology>
    </subcellularLocation>
</comment>
<reference evidence="8 9" key="1">
    <citation type="submission" date="2015-03" db="EMBL/GenBank/DDBJ databases">
        <authorList>
            <person name="Hassan Y.I."/>
            <person name="Lepp D."/>
            <person name="Li X.-Z."/>
            <person name="Zhou T."/>
        </authorList>
    </citation>
    <scope>NUCLEOTIDE SEQUENCE [LARGE SCALE GENOMIC DNA]</scope>
    <source>
        <strain evidence="8 9">BD-c194</strain>
    </source>
</reference>
<proteinExistence type="predicted"/>
<feature type="domain" description="Polysaccharide chain length determinant N-terminal" evidence="7">
    <location>
        <begin position="7"/>
        <end position="59"/>
    </location>
</feature>
<evidence type="ECO:0000313" key="8">
    <source>
        <dbReference type="EMBL" id="KKB07046.1"/>
    </source>
</evidence>
<dbReference type="RefSeq" id="WP_046110351.1">
    <property type="nucleotide sequence ID" value="NZ_JZEX01000179.1"/>
</dbReference>
<dbReference type="GO" id="GO:0004713">
    <property type="term" value="F:protein tyrosine kinase activity"/>
    <property type="evidence" value="ECO:0007669"/>
    <property type="project" value="TreeGrafter"/>
</dbReference>
<dbReference type="PATRIC" id="fig|443610.3.peg.2227"/>
<evidence type="ECO:0000256" key="2">
    <source>
        <dbReference type="ARBA" id="ARBA00022475"/>
    </source>
</evidence>
<evidence type="ECO:0000256" key="1">
    <source>
        <dbReference type="ARBA" id="ARBA00004651"/>
    </source>
</evidence>
<dbReference type="InterPro" id="IPR050445">
    <property type="entry name" value="Bact_polysacc_biosynth/exp"/>
</dbReference>
<keyword evidence="3 6" id="KW-0812">Transmembrane</keyword>
<feature type="transmembrane region" description="Helical" evidence="6">
    <location>
        <begin position="409"/>
        <end position="434"/>
    </location>
</feature>
<dbReference type="GO" id="GO:0005886">
    <property type="term" value="C:plasma membrane"/>
    <property type="evidence" value="ECO:0007669"/>
    <property type="project" value="UniProtKB-SubCell"/>
</dbReference>
<accession>A0A0F5FDY5</accession>
<sequence>MSRYDAEIDLYQLLRALLSRWLWIGLVLALTLAIAYLVVSRVPRHYESFVTMLVEPRPNTYLWPGEPIGEVTGPQVASRVELARSPDTFAMVVSELGLADVPEFNGGRTGQAAFEAALATLTDRVVVDTDRRTAVFYIRARSRDRDLAMEIANSVGEAAIARRSQFMVEDARRAIEWLDGVVPDLTARVRAAEAAVADYRIERDMLGGTPDGSLVEEQMTSLAERIAAAEGRRIALSVRADVLTRMIGSGAPVDALAELAQAPTIDGLLRQRSDLQVQLARDAATLLAGHPQLNALRARIGEIERQIVSQGRRIAEDLASEAAAEAELAGRLRDDLAALQQSASRGIVDAVDLAALQREAAASRSLLDDYLLRLDAARSLVATGAALPDMRVVTHAMPASGPISPRTGLVLAAVAIVAAGVILVWMVVTGLAVARRRTAA</sequence>
<keyword evidence="2" id="KW-1003">Cell membrane</keyword>
<organism evidence="8 9">
    <name type="scientific">Devosia geojensis</name>
    <dbReference type="NCBI Taxonomy" id="443610"/>
    <lineage>
        <taxon>Bacteria</taxon>
        <taxon>Pseudomonadati</taxon>
        <taxon>Pseudomonadota</taxon>
        <taxon>Alphaproteobacteria</taxon>
        <taxon>Hyphomicrobiales</taxon>
        <taxon>Devosiaceae</taxon>
        <taxon>Devosia</taxon>
    </lineage>
</organism>
<dbReference type="PANTHER" id="PTHR32309">
    <property type="entry name" value="TYROSINE-PROTEIN KINASE"/>
    <property type="match status" value="1"/>
</dbReference>
<evidence type="ECO:0000256" key="4">
    <source>
        <dbReference type="ARBA" id="ARBA00022989"/>
    </source>
</evidence>